<gene>
    <name evidence="1" type="ordered locus">Hsero_4269</name>
</gene>
<dbReference type="SUPFAM" id="SSF143011">
    <property type="entry name" value="RelE-like"/>
    <property type="match status" value="1"/>
</dbReference>
<dbReference type="Pfam" id="PF05015">
    <property type="entry name" value="HigB-like_toxin"/>
    <property type="match status" value="1"/>
</dbReference>
<dbReference type="Proteomes" id="UP000000329">
    <property type="component" value="Chromosome"/>
</dbReference>
<dbReference type="STRING" id="757424.Hsero_4269"/>
<organism evidence="1 2">
    <name type="scientific">Herbaspirillum seropedicae (strain SmR1)</name>
    <dbReference type="NCBI Taxonomy" id="757424"/>
    <lineage>
        <taxon>Bacteria</taxon>
        <taxon>Pseudomonadati</taxon>
        <taxon>Pseudomonadota</taxon>
        <taxon>Betaproteobacteria</taxon>
        <taxon>Burkholderiales</taxon>
        <taxon>Oxalobacteraceae</taxon>
        <taxon>Herbaspirillum</taxon>
    </lineage>
</organism>
<dbReference type="HOGENOM" id="CLU_155111_0_0_4"/>
<dbReference type="AlphaFoldDB" id="D8IUK6"/>
<name>D8IUK6_HERSS</name>
<accession>D8IUK6</accession>
<dbReference type="InterPro" id="IPR007711">
    <property type="entry name" value="HigB-1"/>
</dbReference>
<evidence type="ECO:0000313" key="1">
    <source>
        <dbReference type="EMBL" id="ADJ65738.1"/>
    </source>
</evidence>
<sequence length="132" mass="14920">MLGSGLFRRSRGVCWNIAVLQARQPEKFIVNSIATRYIWAMIKNFRHKGLQRFFETGSKAGIQAAHAGKLRLQLAALDQATQPEDLSAPAWALHPLKGELKGLWAITVNGNWRLIFAFEGKDAVLVDYRDYH</sequence>
<dbReference type="PANTHER" id="PTHR40266">
    <property type="entry name" value="TOXIN HIGB-1"/>
    <property type="match status" value="1"/>
</dbReference>
<dbReference type="Gene3D" id="3.30.2310.20">
    <property type="entry name" value="RelE-like"/>
    <property type="match status" value="1"/>
</dbReference>
<evidence type="ECO:0000313" key="2">
    <source>
        <dbReference type="Proteomes" id="UP000000329"/>
    </source>
</evidence>
<dbReference type="KEGG" id="hse:Hsero_4269"/>
<protein>
    <submittedName>
        <fullName evidence="1">Plasmid maintenance system killer protein</fullName>
    </submittedName>
</protein>
<dbReference type="PANTHER" id="PTHR40266:SF2">
    <property type="entry name" value="TOXIN HIGB-1"/>
    <property type="match status" value="1"/>
</dbReference>
<keyword evidence="2" id="KW-1185">Reference proteome</keyword>
<dbReference type="eggNOG" id="COG3549">
    <property type="taxonomic scope" value="Bacteria"/>
</dbReference>
<proteinExistence type="predicted"/>
<dbReference type="InterPro" id="IPR035093">
    <property type="entry name" value="RelE/ParE_toxin_dom_sf"/>
</dbReference>
<reference evidence="1 2" key="1">
    <citation type="submission" date="2010-04" db="EMBL/GenBank/DDBJ databases">
        <title>The genome of Herbaspirillum seropedicae SmR1, an endophytic, nitrogen-fixing, plant-growth promoting beta-Proteobacteria.</title>
        <authorList>
            <person name="Pedrosa F.O."/>
            <person name="Monteiro R.A."/>
            <person name="Wassem R."/>
            <person name="Cruz L.M."/>
            <person name="Ayub R.A."/>
            <person name="Colauto N.B."/>
            <person name="Fernandez M.A."/>
            <person name="Fungaro M.H.P."/>
            <person name="Grisard E.C."/>
            <person name="Hungria M."/>
            <person name="Madeira H.M.F."/>
            <person name="Nodari R.O."/>
            <person name="Osaku C.A."/>
            <person name="Petzl-Erler M.L."/>
            <person name="Terenzi H."/>
            <person name="Vieira L.G.E."/>
            <person name="Almeida M.I.M."/>
            <person name="Alves L.R."/>
            <person name="Arantes O.M.N."/>
            <person name="Balsanelli E."/>
            <person name="Barcellos F.G."/>
            <person name="Baura V.A."/>
            <person name="Binde D.R."/>
            <person name="Campo R.J."/>
            <person name="Chubatsu L.S."/>
            <person name="Chueire L.M.O."/>
            <person name="Ciferri R.R."/>
            <person name="Correa L.C."/>
            <person name="da Conceicao Silva J.L."/>
            <person name="Dabul A.N.G."/>
            <person name="Dambros B.P."/>
            <person name="Faoro H."/>
            <person name="Favetti A."/>
            <person name="Friedermann G."/>
            <person name="Furlaneto M.C."/>
            <person name="Gasques L.S."/>
            <person name="Gimenes C.C.T."/>
            <person name="Gioppo N.M.R."/>
            <person name="Glienke-Blanco C."/>
            <person name="Godoy L.P."/>
            <person name="Guerra M.P."/>
            <person name="Karp S."/>
            <person name="Kava-Cordeiro V."/>
            <person name="Margarido V.P."/>
            <person name="Mathioni S.M."/>
            <person name="Menck-Soares M.A."/>
            <person name="Murace N.K."/>
            <person name="Nicolas M.F."/>
            <person name="Oliveira C.E.C."/>
            <person name="Pagnan N.A.B."/>
            <person name="Pamphile J.A."/>
            <person name="Patussi E.V."/>
            <person name="Pereira L.F.P."/>
            <person name="Pereira-Ferrari L."/>
            <person name="Pinto F.G.S."/>
            <person name="Precoma C."/>
            <person name="Prioli A.J."/>
            <person name="Prioli S.M.A.P."/>
            <person name="Raittz R.T."/>
            <person name="Ramos H.J.O."/>
            <person name="Ribeiro E.M.S.F."/>
            <person name="Rigo L.U."/>
            <person name="Rocha C.L.M.S.C."/>
            <person name="Rocha S.N."/>
            <person name="Santos K."/>
            <person name="Satori D."/>
            <person name="Silva A.G."/>
            <person name="Simao R.C.G."/>
            <person name="Soares M.A.M."/>
            <person name="Souza E.M."/>
            <person name="Steffens M.B.R."/>
            <person name="Steindel M."/>
            <person name="Tadra-Sfeir M.Z."/>
            <person name="Takahashi E.K."/>
            <person name="Torres R.A."/>
            <person name="Valle J.S."/>
            <person name="Vernal J.I."/>
            <person name="Vilas-Boas L.A."/>
            <person name="Watanabe M.A.E."/>
            <person name="Weiss V.A."/>
            <person name="Yates M.A."/>
            <person name="Souza E.M."/>
        </authorList>
    </citation>
    <scope>NUCLEOTIDE SEQUENCE [LARGE SCALE GENOMIC DNA]</scope>
    <source>
        <strain evidence="1 2">SmR1</strain>
    </source>
</reference>
<dbReference type="EMBL" id="CP002039">
    <property type="protein sequence ID" value="ADJ65738.1"/>
    <property type="molecule type" value="Genomic_DNA"/>
</dbReference>